<protein>
    <submittedName>
        <fullName evidence="1">Uncharacterized protein</fullName>
    </submittedName>
</protein>
<comment type="caution">
    <text evidence="1">The sequence shown here is derived from an EMBL/GenBank/DDBJ whole genome shotgun (WGS) entry which is preliminary data.</text>
</comment>
<proteinExistence type="predicted"/>
<name>A0ABU8ELI6_9BACL</name>
<organism evidence="1 2">
    <name type="scientific">Exiguobacterium indicum</name>
    <dbReference type="NCBI Taxonomy" id="296995"/>
    <lineage>
        <taxon>Bacteria</taxon>
        <taxon>Bacillati</taxon>
        <taxon>Bacillota</taxon>
        <taxon>Bacilli</taxon>
        <taxon>Bacillales</taxon>
        <taxon>Bacillales Family XII. Incertae Sedis</taxon>
        <taxon>Exiguobacterium</taxon>
    </lineage>
</organism>
<dbReference type="Proteomes" id="UP001387110">
    <property type="component" value="Unassembled WGS sequence"/>
</dbReference>
<dbReference type="EMBL" id="JBAWKY010000006">
    <property type="protein sequence ID" value="MEI4463773.1"/>
    <property type="molecule type" value="Genomic_DNA"/>
</dbReference>
<sequence length="271" mass="31173">MPGSGKTTTAEALMDVLEDRQIDARLYLEGDAQHPADYEGVAYLEHDEWKEITERYALLEPVRFAETYEDHVLVPYRRWQAEMEVPVETIEFLQAKDVYELPFELHRSLILEKWKAFVSAATESDVTYIFECCFLQNPLTVGLIKHDLHETVLQDYVERLATIVSPLRPTIIYVDQSEVEKSFRKALRGRPTEWAEVRLLLYRSSLWSKPFIAGRGGDVGSLEGETSLRASDFEDALARSDDFRQPRVLEEFQMGMAPTSGRHERGSSLTH</sequence>
<evidence type="ECO:0000313" key="2">
    <source>
        <dbReference type="Proteomes" id="UP001387110"/>
    </source>
</evidence>
<evidence type="ECO:0000313" key="1">
    <source>
        <dbReference type="EMBL" id="MEI4463773.1"/>
    </source>
</evidence>
<dbReference type="RefSeq" id="WP_336449635.1">
    <property type="nucleotide sequence ID" value="NZ_JBAWKY010000006.1"/>
</dbReference>
<dbReference type="SUPFAM" id="SSF52540">
    <property type="entry name" value="P-loop containing nucleoside triphosphate hydrolases"/>
    <property type="match status" value="1"/>
</dbReference>
<accession>A0ABU8ELI6</accession>
<keyword evidence="2" id="KW-1185">Reference proteome</keyword>
<gene>
    <name evidence="1" type="ORF">SZL87_15215</name>
</gene>
<reference evidence="1 2" key="1">
    <citation type="submission" date="2023-12" db="EMBL/GenBank/DDBJ databases">
        <authorList>
            <person name="Easwaran N."/>
            <person name="Lazarus H.P.S."/>
        </authorList>
    </citation>
    <scope>NUCLEOTIDE SEQUENCE [LARGE SCALE GENOMIC DNA]</scope>
    <source>
        <strain evidence="1 2">VIT-2023</strain>
    </source>
</reference>
<dbReference type="InterPro" id="IPR027417">
    <property type="entry name" value="P-loop_NTPase"/>
</dbReference>